<dbReference type="Proteomes" id="UP001345963">
    <property type="component" value="Unassembled WGS sequence"/>
</dbReference>
<protein>
    <submittedName>
        <fullName evidence="1">Uncharacterized protein</fullName>
    </submittedName>
</protein>
<accession>A0ABU7C7H7</accession>
<name>A0ABU7C7H7_9TELE</name>
<evidence type="ECO:0000313" key="1">
    <source>
        <dbReference type="EMBL" id="MED6258902.1"/>
    </source>
</evidence>
<keyword evidence="2" id="KW-1185">Reference proteome</keyword>
<dbReference type="EMBL" id="JAHUTI010081629">
    <property type="protein sequence ID" value="MED6258902.1"/>
    <property type="molecule type" value="Genomic_DNA"/>
</dbReference>
<sequence length="172" mass="19332">MCIQGFSIKICSSECEEPQTRPPGPGTDTEEIRDTYFTFLLKTIRFVSIVFHIIIARSTQPDNESKGKDKKLLFAYTRYRNCATTRTGSGRLAIWLFSPGALACLIHHPKSYTECIKQGYNMGDGSFQSSRGANQREGAWWLCLPRLTLNLRDGSEWANCKLAPITDSPSKT</sequence>
<gene>
    <name evidence="1" type="ORF">ATANTOWER_014121</name>
</gene>
<organism evidence="1 2">
    <name type="scientific">Ataeniobius toweri</name>
    <dbReference type="NCBI Taxonomy" id="208326"/>
    <lineage>
        <taxon>Eukaryota</taxon>
        <taxon>Metazoa</taxon>
        <taxon>Chordata</taxon>
        <taxon>Craniata</taxon>
        <taxon>Vertebrata</taxon>
        <taxon>Euteleostomi</taxon>
        <taxon>Actinopterygii</taxon>
        <taxon>Neopterygii</taxon>
        <taxon>Teleostei</taxon>
        <taxon>Neoteleostei</taxon>
        <taxon>Acanthomorphata</taxon>
        <taxon>Ovalentaria</taxon>
        <taxon>Atherinomorphae</taxon>
        <taxon>Cyprinodontiformes</taxon>
        <taxon>Goodeidae</taxon>
        <taxon>Ataeniobius</taxon>
    </lineage>
</organism>
<comment type="caution">
    <text evidence="1">The sequence shown here is derived from an EMBL/GenBank/DDBJ whole genome shotgun (WGS) entry which is preliminary data.</text>
</comment>
<evidence type="ECO:0000313" key="2">
    <source>
        <dbReference type="Proteomes" id="UP001345963"/>
    </source>
</evidence>
<proteinExistence type="predicted"/>
<reference evidence="1 2" key="1">
    <citation type="submission" date="2021-07" db="EMBL/GenBank/DDBJ databases">
        <authorList>
            <person name="Palmer J.M."/>
        </authorList>
    </citation>
    <scope>NUCLEOTIDE SEQUENCE [LARGE SCALE GENOMIC DNA]</scope>
    <source>
        <strain evidence="1 2">AT_MEX2019</strain>
        <tissue evidence="1">Muscle</tissue>
    </source>
</reference>